<reference evidence="3" key="2">
    <citation type="journal article" date="2018" name="BMC Genomics">
        <title>Genomic insights into host adaptation between the wheat stripe rust pathogen (Puccinia striiformis f. sp. tritici) and the barley stripe rust pathogen (Puccinia striiformis f. sp. hordei).</title>
        <authorList>
            <person name="Xia C."/>
            <person name="Wang M."/>
            <person name="Yin C."/>
            <person name="Cornejo O.E."/>
            <person name="Hulbert S.H."/>
            <person name="Chen X."/>
        </authorList>
    </citation>
    <scope>NUCLEOTIDE SEQUENCE [LARGE SCALE GENOMIC DNA]</scope>
    <source>
        <strain evidence="3">93TX-2</strain>
    </source>
</reference>
<evidence type="ECO:0000313" key="3">
    <source>
        <dbReference type="Proteomes" id="UP000238274"/>
    </source>
</evidence>
<dbReference type="EMBL" id="PKSM01000083">
    <property type="protein sequence ID" value="POW15755.1"/>
    <property type="molecule type" value="Genomic_DNA"/>
</dbReference>
<reference evidence="2 3" key="1">
    <citation type="submission" date="2017-12" db="EMBL/GenBank/DDBJ databases">
        <title>Gene loss provides genomic basis for host adaptation in cereal stripe rust fungi.</title>
        <authorList>
            <person name="Xia C."/>
        </authorList>
    </citation>
    <scope>NUCLEOTIDE SEQUENCE [LARGE SCALE GENOMIC DNA]</scope>
    <source>
        <strain evidence="2 3">93TX-2</strain>
    </source>
</reference>
<keyword evidence="3" id="KW-1185">Reference proteome</keyword>
<protein>
    <submittedName>
        <fullName evidence="2">Uncharacterized protein</fullName>
    </submittedName>
</protein>
<name>A0A2S4W1T2_9BASI</name>
<dbReference type="PANTHER" id="PTHR33069:SF3">
    <property type="entry name" value="DYNEIN HEAVY CHAIN TAIL DOMAIN-CONTAINING PROTEIN"/>
    <property type="match status" value="1"/>
</dbReference>
<reference evidence="3" key="3">
    <citation type="journal article" date="2018" name="Mol. Plant Microbe Interact.">
        <title>Genome sequence resources for the wheat stripe rust pathogen (Puccinia striiformis f. sp. tritici) and the barley stripe rust pathogen (Puccinia striiformis f. sp. hordei).</title>
        <authorList>
            <person name="Xia C."/>
            <person name="Wang M."/>
            <person name="Yin C."/>
            <person name="Cornejo O.E."/>
            <person name="Hulbert S.H."/>
            <person name="Chen X."/>
        </authorList>
    </citation>
    <scope>NUCLEOTIDE SEQUENCE [LARGE SCALE GENOMIC DNA]</scope>
    <source>
        <strain evidence="3">93TX-2</strain>
    </source>
</reference>
<gene>
    <name evidence="2" type="ORF">PSHT_07001</name>
</gene>
<accession>A0A2S4W1T2</accession>
<dbReference type="VEuPathDB" id="FungiDB:PSHT_07001"/>
<evidence type="ECO:0000256" key="1">
    <source>
        <dbReference type="SAM" id="MobiDB-lite"/>
    </source>
</evidence>
<dbReference type="PANTHER" id="PTHR33069">
    <property type="entry name" value="CHROMOSOME 7, WHOLE GENOME SHOTGUN SEQUENCE-RELATED"/>
    <property type="match status" value="1"/>
</dbReference>
<evidence type="ECO:0000313" key="2">
    <source>
        <dbReference type="EMBL" id="POW15755.1"/>
    </source>
</evidence>
<proteinExistence type="predicted"/>
<sequence length="416" mass="47401">MAELESSSSLQAGQLHPRTTSPNNRQLTEKTCYLPTAPILEALRDLILRHNQSMPESASVKKEHLTQDERNYKNELLDELHLSLLPAIQDQLSSLSTSLSLLQRASNPNPNFGLTCQILSELDETMYETIYCIESAAIATVPDDTQDHHMGRCKDFRCTHLVLSISDLIDSLRSMFGYCTSFIESWQRSTQYPDIPMYRTATCRARGDLLKNINLCTRLAGNISRWTQVSDFEVLQDEWKEKLESFDSSLVDLVELTQSQISRQYNPTPLREHMVELARWTTLLIKLARMLLTNISNTRSKNLPFTLDAEMNSETLSLLKERPDTMVYLFGCLVITLSDSCARDTLMGGQAAIRDQIQKLTFTFESTLVVLAAHNIALPLEIDPSTLENDFETWLSEWQKSWHTGIRHFLGVLDSF</sequence>
<comment type="caution">
    <text evidence="2">The sequence shown here is derived from an EMBL/GenBank/DDBJ whole genome shotgun (WGS) entry which is preliminary data.</text>
</comment>
<dbReference type="AlphaFoldDB" id="A0A2S4W1T2"/>
<dbReference type="OrthoDB" id="10338335at2759"/>
<organism evidence="2 3">
    <name type="scientific">Puccinia striiformis</name>
    <dbReference type="NCBI Taxonomy" id="27350"/>
    <lineage>
        <taxon>Eukaryota</taxon>
        <taxon>Fungi</taxon>
        <taxon>Dikarya</taxon>
        <taxon>Basidiomycota</taxon>
        <taxon>Pucciniomycotina</taxon>
        <taxon>Pucciniomycetes</taxon>
        <taxon>Pucciniales</taxon>
        <taxon>Pucciniaceae</taxon>
        <taxon>Puccinia</taxon>
    </lineage>
</organism>
<dbReference type="VEuPathDB" id="FungiDB:PSTT_00272"/>
<dbReference type="Proteomes" id="UP000238274">
    <property type="component" value="Unassembled WGS sequence"/>
</dbReference>
<feature type="region of interest" description="Disordered" evidence="1">
    <location>
        <begin position="1"/>
        <end position="29"/>
    </location>
</feature>
<feature type="compositionally biased region" description="Polar residues" evidence="1">
    <location>
        <begin position="1"/>
        <end position="26"/>
    </location>
</feature>